<keyword evidence="2 3" id="KW-0732">Signal</keyword>
<proteinExistence type="inferred from homology"/>
<dbReference type="PANTHER" id="PTHR35089:SF1">
    <property type="entry name" value="CHAPERONE PROTEIN SKP"/>
    <property type="match status" value="1"/>
</dbReference>
<dbReference type="SMART" id="SM00935">
    <property type="entry name" value="OmpH"/>
    <property type="match status" value="1"/>
</dbReference>
<feature type="chain" id="PRO_5046685292" evidence="3">
    <location>
        <begin position="20"/>
        <end position="173"/>
    </location>
</feature>
<evidence type="ECO:0000256" key="3">
    <source>
        <dbReference type="SAM" id="SignalP"/>
    </source>
</evidence>
<sequence>MKLKITLLFIAFISTISFAQTKVGSIDSDYIISLMPENKVILKMAQKYGAKLDSSFTVKVEDFRARLKDYQAKEKEMGDLEKKTVQKELASLEQDINQYQKNGNTLMGLKRDELMRPLYKKLSNVIAEVSKANGYTQILTTTGNQFAYLDPKFDITDLVIKKLGITVPKPTKQ</sequence>
<dbReference type="Proteomes" id="UP001491088">
    <property type="component" value="Chromosome"/>
</dbReference>
<comment type="similarity">
    <text evidence="1">Belongs to the Skp family.</text>
</comment>
<evidence type="ECO:0000256" key="2">
    <source>
        <dbReference type="ARBA" id="ARBA00022729"/>
    </source>
</evidence>
<dbReference type="Pfam" id="PF03938">
    <property type="entry name" value="OmpH"/>
    <property type="match status" value="1"/>
</dbReference>
<keyword evidence="5" id="KW-1185">Reference proteome</keyword>
<reference evidence="4 5" key="1">
    <citation type="submission" date="2024-03" db="EMBL/GenBank/DDBJ databases">
        <authorList>
            <person name="Cao K."/>
        </authorList>
    </citation>
    <scope>NUCLEOTIDE SEQUENCE [LARGE SCALE GENOMIC DNA]</scope>
    <source>
        <strain evidence="4 5">MCCC 1K00696</strain>
    </source>
</reference>
<dbReference type="Gene3D" id="3.30.910.20">
    <property type="entry name" value="Skp domain"/>
    <property type="match status" value="1"/>
</dbReference>
<dbReference type="RefSeq" id="WP_079738704.1">
    <property type="nucleotide sequence ID" value="NZ_CP150496.1"/>
</dbReference>
<dbReference type="EMBL" id="CP150496">
    <property type="protein sequence ID" value="WYW56221.1"/>
    <property type="molecule type" value="Genomic_DNA"/>
</dbReference>
<dbReference type="PANTHER" id="PTHR35089">
    <property type="entry name" value="CHAPERONE PROTEIN SKP"/>
    <property type="match status" value="1"/>
</dbReference>
<gene>
    <name evidence="4" type="ORF">WG950_02940</name>
</gene>
<organism evidence="4 5">
    <name type="scientific">Polaribacter marinaquae</name>
    <dbReference type="NCBI Taxonomy" id="1642819"/>
    <lineage>
        <taxon>Bacteria</taxon>
        <taxon>Pseudomonadati</taxon>
        <taxon>Bacteroidota</taxon>
        <taxon>Flavobacteriia</taxon>
        <taxon>Flavobacteriales</taxon>
        <taxon>Flavobacteriaceae</taxon>
    </lineage>
</organism>
<dbReference type="InterPro" id="IPR005632">
    <property type="entry name" value="Chaperone_Skp"/>
</dbReference>
<protein>
    <submittedName>
        <fullName evidence="4">OmpH family outer membrane protein</fullName>
    </submittedName>
</protein>
<evidence type="ECO:0000313" key="4">
    <source>
        <dbReference type="EMBL" id="WYW56221.1"/>
    </source>
</evidence>
<evidence type="ECO:0000256" key="1">
    <source>
        <dbReference type="ARBA" id="ARBA00009091"/>
    </source>
</evidence>
<name>A0ABZ2TT80_9FLAO</name>
<evidence type="ECO:0000313" key="5">
    <source>
        <dbReference type="Proteomes" id="UP001491088"/>
    </source>
</evidence>
<accession>A0ABZ2TT80</accession>
<feature type="signal peptide" evidence="3">
    <location>
        <begin position="1"/>
        <end position="19"/>
    </location>
</feature>
<dbReference type="InterPro" id="IPR024930">
    <property type="entry name" value="Skp_dom_sf"/>
</dbReference>
<dbReference type="SUPFAM" id="SSF111384">
    <property type="entry name" value="OmpH-like"/>
    <property type="match status" value="1"/>
</dbReference>